<reference evidence="5 6" key="1">
    <citation type="submission" date="2016-07" db="EMBL/GenBank/DDBJ databases">
        <title>Pervasive Adenine N6-methylation of Active Genes in Fungi.</title>
        <authorList>
            <consortium name="DOE Joint Genome Institute"/>
            <person name="Mondo S.J."/>
            <person name="Dannebaum R.O."/>
            <person name="Kuo R.C."/>
            <person name="Labutti K."/>
            <person name="Haridas S."/>
            <person name="Kuo A."/>
            <person name="Salamov A."/>
            <person name="Ahrendt S.R."/>
            <person name="Lipzen A."/>
            <person name="Sullivan W."/>
            <person name="Andreopoulos W.B."/>
            <person name="Clum A."/>
            <person name="Lindquist E."/>
            <person name="Daum C."/>
            <person name="Ramamoorthy G.K."/>
            <person name="Gryganskyi A."/>
            <person name="Culley D."/>
            <person name="Magnuson J.K."/>
            <person name="James T.Y."/>
            <person name="O'Malley M.A."/>
            <person name="Stajich J.E."/>
            <person name="Spatafora J.W."/>
            <person name="Visel A."/>
            <person name="Grigoriev I.V."/>
        </authorList>
    </citation>
    <scope>NUCLEOTIDE SEQUENCE [LARGE SCALE GENOMIC DNA]</scope>
    <source>
        <strain evidence="5 6">CBS 115471</strain>
    </source>
</reference>
<dbReference type="SMART" id="SM00320">
    <property type="entry name" value="WD40"/>
    <property type="match status" value="3"/>
</dbReference>
<dbReference type="Gene3D" id="2.130.10.10">
    <property type="entry name" value="YVTN repeat-like/Quinoprotein amine dehydrogenase"/>
    <property type="match status" value="1"/>
</dbReference>
<comment type="caution">
    <text evidence="5">The sequence shown here is derived from an EMBL/GenBank/DDBJ whole genome shotgun (WGS) entry which is preliminary data.</text>
</comment>
<keyword evidence="1 3" id="KW-0853">WD repeat</keyword>
<evidence type="ECO:0000313" key="6">
    <source>
        <dbReference type="Proteomes" id="UP000193144"/>
    </source>
</evidence>
<evidence type="ECO:0000256" key="2">
    <source>
        <dbReference type="ARBA" id="ARBA00022737"/>
    </source>
</evidence>
<dbReference type="PANTHER" id="PTHR43991">
    <property type="entry name" value="WD REPEAT PROTEIN (AFU_ORTHOLOGUE AFUA_8G05640)-RELATED"/>
    <property type="match status" value="1"/>
</dbReference>
<dbReference type="SUPFAM" id="SSF50978">
    <property type="entry name" value="WD40 repeat-like"/>
    <property type="match status" value="1"/>
</dbReference>
<gene>
    <name evidence="5" type="ORF">BCR34DRAFT_603649</name>
</gene>
<dbReference type="PROSITE" id="PS50082">
    <property type="entry name" value="WD_REPEATS_2"/>
    <property type="match status" value="1"/>
</dbReference>
<feature type="compositionally biased region" description="Polar residues" evidence="4">
    <location>
        <begin position="103"/>
        <end position="114"/>
    </location>
</feature>
<organism evidence="5 6">
    <name type="scientific">Clohesyomyces aquaticus</name>
    <dbReference type="NCBI Taxonomy" id="1231657"/>
    <lineage>
        <taxon>Eukaryota</taxon>
        <taxon>Fungi</taxon>
        <taxon>Dikarya</taxon>
        <taxon>Ascomycota</taxon>
        <taxon>Pezizomycotina</taxon>
        <taxon>Dothideomycetes</taxon>
        <taxon>Pleosporomycetidae</taxon>
        <taxon>Pleosporales</taxon>
        <taxon>Lindgomycetaceae</taxon>
        <taxon>Clohesyomyces</taxon>
    </lineage>
</organism>
<dbReference type="AlphaFoldDB" id="A0A1Y1ZDA2"/>
<proteinExistence type="predicted"/>
<dbReference type="OrthoDB" id="20669at2759"/>
<feature type="region of interest" description="Disordered" evidence="4">
    <location>
        <begin position="1"/>
        <end position="57"/>
    </location>
</feature>
<evidence type="ECO:0000256" key="1">
    <source>
        <dbReference type="ARBA" id="ARBA00022574"/>
    </source>
</evidence>
<feature type="compositionally biased region" description="Polar residues" evidence="4">
    <location>
        <begin position="69"/>
        <end position="81"/>
    </location>
</feature>
<dbReference type="InterPro" id="IPR019775">
    <property type="entry name" value="WD40_repeat_CS"/>
</dbReference>
<feature type="repeat" description="WD" evidence="3">
    <location>
        <begin position="500"/>
        <end position="535"/>
    </location>
</feature>
<accession>A0A1Y1ZDA2</accession>
<protein>
    <submittedName>
        <fullName evidence="5">Uncharacterized protein</fullName>
    </submittedName>
</protein>
<sequence>MAASLEHQYHDPSLAPPVSVDDHGHDTPVPNAHPLHSQIAHPSDNHHPLPIPGLLPDDQELASASILATLSDSRPPTSPGENDQDMDDDLGGGISLLDPAQEPVQSHPNMSAPESDSDESPAVELPEVSMGPIHQFPTPEYLLQMGQSFVDAHGVLPNMAFSVPSHVDFSSIVDQLVGIGFATVVAQSDMDSLGVQPDYSNGENPNAQDRESFVDISTFLDRYAARPKERIAIGLDAIDQPAIITRDDLCGDGCDFQGINWSLLNMTRSTVRTKRNAFETTRLRNRLGHEQQNIPPGIPKGDDLFSFRRMNTAHRAKISHFQLRNLLASTSRNDIFCSSGESVIRTDASGADADCVIDLSRAKSHGRPVLISTLAAADHFLIAGGFYGEYALTNLASTYGSPTNIGRAIPDTHAVASPITNHISMFSSRSNYTPQAVLCSNDNRLRILDCETNTITDSFLYTKPINCSATSPNGRLRVVVGDFNETLITNAETGQPFETLSTHADDVFACDWADDGIHVATAAQDRRIVVWDARNWSQPLSVMGSELSIPRSVKFSPLGSGPRVLVSAESDDYINIINAQTFESRQVFDFFGKIAGMSFCPDGSSLFVANSDSKFGGLMEFERCGWGEYRECGRGRYDTPVDWLDDDAMDEGLSVVSTWQERSRRGVGVGCLAV</sequence>
<dbReference type="Pfam" id="PF00400">
    <property type="entry name" value="WD40"/>
    <property type="match status" value="1"/>
</dbReference>
<keyword evidence="2" id="KW-0677">Repeat</keyword>
<dbReference type="InterPro" id="IPR015943">
    <property type="entry name" value="WD40/YVTN_repeat-like_dom_sf"/>
</dbReference>
<dbReference type="PANTHER" id="PTHR43991:SF12">
    <property type="entry name" value="WD REPEAT PROTEIN (AFU_ORTHOLOGUE AFUA_8G05640)"/>
    <property type="match status" value="1"/>
</dbReference>
<dbReference type="InterPro" id="IPR036322">
    <property type="entry name" value="WD40_repeat_dom_sf"/>
</dbReference>
<dbReference type="EMBL" id="MCFA01000103">
    <property type="protein sequence ID" value="ORY08208.1"/>
    <property type="molecule type" value="Genomic_DNA"/>
</dbReference>
<evidence type="ECO:0000256" key="4">
    <source>
        <dbReference type="SAM" id="MobiDB-lite"/>
    </source>
</evidence>
<dbReference type="PROSITE" id="PS00678">
    <property type="entry name" value="WD_REPEATS_1"/>
    <property type="match status" value="1"/>
</dbReference>
<dbReference type="Proteomes" id="UP000193144">
    <property type="component" value="Unassembled WGS sequence"/>
</dbReference>
<keyword evidence="6" id="KW-1185">Reference proteome</keyword>
<dbReference type="PROSITE" id="PS50294">
    <property type="entry name" value="WD_REPEATS_REGION"/>
    <property type="match status" value="1"/>
</dbReference>
<evidence type="ECO:0000256" key="3">
    <source>
        <dbReference type="PROSITE-ProRule" id="PRU00221"/>
    </source>
</evidence>
<feature type="region of interest" description="Disordered" evidence="4">
    <location>
        <begin position="69"/>
        <end position="122"/>
    </location>
</feature>
<name>A0A1Y1ZDA2_9PLEO</name>
<evidence type="ECO:0000313" key="5">
    <source>
        <dbReference type="EMBL" id="ORY08208.1"/>
    </source>
</evidence>
<dbReference type="InterPro" id="IPR001680">
    <property type="entry name" value="WD40_rpt"/>
</dbReference>